<feature type="compositionally biased region" description="Polar residues" evidence="4">
    <location>
        <begin position="159"/>
        <end position="189"/>
    </location>
</feature>
<sequence length="263" mass="28574">MAEEDNKVVLNVYDLSQGLARQFSSTLLGKTIDGIWHTGLVVYGNEYFFGGGIQCTPSGKTPYGKPVKVINLGITHVPSDLFDEYLREIAPRYTMETYNLFSHNCNNFSNEVAQFLVGVSIPDYILQLPNEVLNSPLSPLILPMFQQLETTLKAGSVPQAPQLNPMASSTLAGQSPSKSNNQKVDTCVSSKDGAIETSKKEQPPSGEAMVDPLGSARNKVQDEITREFSELMASGTMRASEAAALATRKVMDRYGTTADLARG</sequence>
<dbReference type="InterPro" id="IPR008580">
    <property type="entry name" value="PPPDE_dom"/>
</dbReference>
<dbReference type="PROSITE" id="PS51858">
    <property type="entry name" value="PPPDE"/>
    <property type="match status" value="1"/>
</dbReference>
<evidence type="ECO:0000313" key="6">
    <source>
        <dbReference type="EMBL" id="KMZ69804.1"/>
    </source>
</evidence>
<dbReference type="GO" id="GO:0032434">
    <property type="term" value="P:regulation of proteasomal ubiquitin-dependent protein catabolic process"/>
    <property type="evidence" value="ECO:0000318"/>
    <property type="project" value="GO_Central"/>
</dbReference>
<keyword evidence="7" id="KW-1185">Reference proteome</keyword>
<dbReference type="GO" id="GO:0006508">
    <property type="term" value="P:proteolysis"/>
    <property type="evidence" value="ECO:0007669"/>
    <property type="project" value="UniProtKB-KW"/>
</dbReference>
<dbReference type="PANTHER" id="PTHR12378">
    <property type="entry name" value="DESUMOYLATING ISOPEPTIDASE"/>
    <property type="match status" value="1"/>
</dbReference>
<gene>
    <name evidence="6" type="ORF">ZOSMA_206G00130</name>
</gene>
<dbReference type="Proteomes" id="UP000036987">
    <property type="component" value="Unassembled WGS sequence"/>
</dbReference>
<comment type="similarity">
    <text evidence="1">Belongs to the DeSI family.</text>
</comment>
<dbReference type="GO" id="GO:0006611">
    <property type="term" value="P:protein export from nucleus"/>
    <property type="evidence" value="ECO:0000318"/>
    <property type="project" value="GO_Central"/>
</dbReference>
<evidence type="ECO:0000259" key="5">
    <source>
        <dbReference type="PROSITE" id="PS51858"/>
    </source>
</evidence>
<name>A0A0K9PLH1_ZOSMR</name>
<dbReference type="OrthoDB" id="21221at2759"/>
<dbReference type="STRING" id="29655.A0A0K9PLH1"/>
<dbReference type="Pfam" id="PF05903">
    <property type="entry name" value="Peptidase_C97"/>
    <property type="match status" value="1"/>
</dbReference>
<feature type="compositionally biased region" description="Basic and acidic residues" evidence="4">
    <location>
        <begin position="193"/>
        <end position="202"/>
    </location>
</feature>
<evidence type="ECO:0000313" key="7">
    <source>
        <dbReference type="Proteomes" id="UP000036987"/>
    </source>
</evidence>
<evidence type="ECO:0000256" key="3">
    <source>
        <dbReference type="ARBA" id="ARBA00022801"/>
    </source>
</evidence>
<proteinExistence type="inferred from homology"/>
<keyword evidence="3" id="KW-0378">Hydrolase</keyword>
<protein>
    <submittedName>
        <fullName evidence="6">PPPDE peptidase domain-containing protein</fullName>
    </submittedName>
</protein>
<dbReference type="GO" id="GO:0008233">
    <property type="term" value="F:peptidase activity"/>
    <property type="evidence" value="ECO:0007669"/>
    <property type="project" value="UniProtKB-KW"/>
</dbReference>
<evidence type="ECO:0000256" key="1">
    <source>
        <dbReference type="ARBA" id="ARBA00008140"/>
    </source>
</evidence>
<dbReference type="InterPro" id="IPR042266">
    <property type="entry name" value="PPPDE_sf"/>
</dbReference>
<dbReference type="AlphaFoldDB" id="A0A0K9PLH1"/>
<dbReference type="EMBL" id="LFYR01000748">
    <property type="protein sequence ID" value="KMZ69804.1"/>
    <property type="molecule type" value="Genomic_DNA"/>
</dbReference>
<dbReference type="Gene3D" id="3.90.1720.30">
    <property type="entry name" value="PPPDE domains"/>
    <property type="match status" value="1"/>
</dbReference>
<organism evidence="6 7">
    <name type="scientific">Zostera marina</name>
    <name type="common">Eelgrass</name>
    <dbReference type="NCBI Taxonomy" id="29655"/>
    <lineage>
        <taxon>Eukaryota</taxon>
        <taxon>Viridiplantae</taxon>
        <taxon>Streptophyta</taxon>
        <taxon>Embryophyta</taxon>
        <taxon>Tracheophyta</taxon>
        <taxon>Spermatophyta</taxon>
        <taxon>Magnoliopsida</taxon>
        <taxon>Liliopsida</taxon>
        <taxon>Zosteraceae</taxon>
        <taxon>Zostera</taxon>
    </lineage>
</organism>
<evidence type="ECO:0000256" key="2">
    <source>
        <dbReference type="ARBA" id="ARBA00022670"/>
    </source>
</evidence>
<comment type="caution">
    <text evidence="6">The sequence shown here is derived from an EMBL/GenBank/DDBJ whole genome shotgun (WGS) entry which is preliminary data.</text>
</comment>
<evidence type="ECO:0000256" key="4">
    <source>
        <dbReference type="SAM" id="MobiDB-lite"/>
    </source>
</evidence>
<keyword evidence="2" id="KW-0645">Protease</keyword>
<reference evidence="7" key="1">
    <citation type="journal article" date="2016" name="Nature">
        <title>The genome of the seagrass Zostera marina reveals angiosperm adaptation to the sea.</title>
        <authorList>
            <person name="Olsen J.L."/>
            <person name="Rouze P."/>
            <person name="Verhelst B."/>
            <person name="Lin Y.-C."/>
            <person name="Bayer T."/>
            <person name="Collen J."/>
            <person name="Dattolo E."/>
            <person name="De Paoli E."/>
            <person name="Dittami S."/>
            <person name="Maumus F."/>
            <person name="Michel G."/>
            <person name="Kersting A."/>
            <person name="Lauritano C."/>
            <person name="Lohaus R."/>
            <person name="Toepel M."/>
            <person name="Tonon T."/>
            <person name="Vanneste K."/>
            <person name="Amirebrahimi M."/>
            <person name="Brakel J."/>
            <person name="Bostroem C."/>
            <person name="Chovatia M."/>
            <person name="Grimwood J."/>
            <person name="Jenkins J.W."/>
            <person name="Jueterbock A."/>
            <person name="Mraz A."/>
            <person name="Stam W.T."/>
            <person name="Tice H."/>
            <person name="Bornberg-Bauer E."/>
            <person name="Green P.J."/>
            <person name="Pearson G.A."/>
            <person name="Procaccini G."/>
            <person name="Duarte C.M."/>
            <person name="Schmutz J."/>
            <person name="Reusch T.B.H."/>
            <person name="Van de Peer Y."/>
        </authorList>
    </citation>
    <scope>NUCLEOTIDE SEQUENCE [LARGE SCALE GENOMIC DNA]</scope>
    <source>
        <strain evidence="7">cv. Finnish</strain>
    </source>
</reference>
<accession>A0A0K9PLH1</accession>
<dbReference type="OMA" id="VMERHGN"/>
<dbReference type="PANTHER" id="PTHR12378:SF7">
    <property type="entry name" value="DESUMOYLATING ISOPEPTIDASE 1"/>
    <property type="match status" value="1"/>
</dbReference>
<feature type="region of interest" description="Disordered" evidence="4">
    <location>
        <begin position="158"/>
        <end position="222"/>
    </location>
</feature>
<feature type="domain" description="PPPDE" evidence="5">
    <location>
        <begin position="6"/>
        <end position="146"/>
    </location>
</feature>
<dbReference type="SMART" id="SM01179">
    <property type="entry name" value="DUF862"/>
    <property type="match status" value="1"/>
</dbReference>